<accession>A0A512IQI1</accession>
<dbReference type="AlphaFoldDB" id="A0A512IQI1"/>
<proteinExistence type="predicted"/>
<comment type="caution">
    <text evidence="2">The sequence shown here is derived from an EMBL/GenBank/DDBJ whole genome shotgun (WGS) entry which is preliminary data.</text>
</comment>
<dbReference type="Proteomes" id="UP000321258">
    <property type="component" value="Unassembled WGS sequence"/>
</dbReference>
<feature type="region of interest" description="Disordered" evidence="1">
    <location>
        <begin position="31"/>
        <end position="81"/>
    </location>
</feature>
<organism evidence="2 3">
    <name type="scientific">Methylobacterium haplocladii</name>
    <dbReference type="NCBI Taxonomy" id="1176176"/>
    <lineage>
        <taxon>Bacteria</taxon>
        <taxon>Pseudomonadati</taxon>
        <taxon>Pseudomonadota</taxon>
        <taxon>Alphaproteobacteria</taxon>
        <taxon>Hyphomicrobiales</taxon>
        <taxon>Methylobacteriaceae</taxon>
        <taxon>Methylobacterium</taxon>
    </lineage>
</organism>
<protein>
    <submittedName>
        <fullName evidence="2">Uncharacterized protein</fullName>
    </submittedName>
</protein>
<gene>
    <name evidence="2" type="ORF">MHA02_23280</name>
</gene>
<keyword evidence="3" id="KW-1185">Reference proteome</keyword>
<name>A0A512IQI1_9HYPH</name>
<evidence type="ECO:0000256" key="1">
    <source>
        <dbReference type="SAM" id="MobiDB-lite"/>
    </source>
</evidence>
<sequence length="81" mass="9077">MSRVLRFLRIWTLLSLPVGLLLGKLLKANHQAATRPVDRRQDDRTETSSASAKKYCSNYRDENSGRLGGPEVRKSIRGAPP</sequence>
<dbReference type="EMBL" id="BJZT01000025">
    <property type="protein sequence ID" value="GEO99940.1"/>
    <property type="molecule type" value="Genomic_DNA"/>
</dbReference>
<evidence type="ECO:0000313" key="2">
    <source>
        <dbReference type="EMBL" id="GEO99940.1"/>
    </source>
</evidence>
<feature type="compositionally biased region" description="Basic and acidic residues" evidence="1">
    <location>
        <begin position="36"/>
        <end position="46"/>
    </location>
</feature>
<evidence type="ECO:0000313" key="3">
    <source>
        <dbReference type="Proteomes" id="UP000321258"/>
    </source>
</evidence>
<reference evidence="2 3" key="1">
    <citation type="submission" date="2019-07" db="EMBL/GenBank/DDBJ databases">
        <title>Whole genome shotgun sequence of Methylobacterium haplocladii NBRC 107714.</title>
        <authorList>
            <person name="Hosoyama A."/>
            <person name="Uohara A."/>
            <person name="Ohji S."/>
            <person name="Ichikawa N."/>
        </authorList>
    </citation>
    <scope>NUCLEOTIDE SEQUENCE [LARGE SCALE GENOMIC DNA]</scope>
    <source>
        <strain evidence="2 3">NBRC 107714</strain>
    </source>
</reference>
<dbReference type="RefSeq" id="WP_147078819.1">
    <property type="nucleotide sequence ID" value="NZ_BJZT01000025.1"/>
</dbReference>